<reference evidence="2" key="1">
    <citation type="submission" date="2022-11" db="EMBL/GenBank/DDBJ databases">
        <authorList>
            <person name="Petersen C."/>
        </authorList>
    </citation>
    <scope>NUCLEOTIDE SEQUENCE</scope>
    <source>
        <strain evidence="2">IBT 29864</strain>
    </source>
</reference>
<sequence>TCRFLGVLQVQTLGIMASRRHVRRRAIVAVALAGLFTWHLHSQTDNTSIVVNKYPLLLKYVSGQRGEGGAWHIPPSWAEGSGAAVGNIIDAANLALNASKLLPERQIPHSDIPLIIHQTWKDTQPEGWPETFCQSTEKWLSGVDTGKMAYFLWDDNGIAQFIRHFEPEIESQFYALPNNVERSDVFRILVSKWIGGIYGDMDTEPTRPPSEWIAPSDLQPWQDSHTGDVYNSTESVRAIVGLEADCLPDSDLYWRMGYFYPIQLTQWSFAWAPGHPILQSFINRLFSAVQAVSDKNKGDFKSNSAQKALYDIDPLNLTGPVAFTDSVRGWLETDWDLRWNALSGLNDGGQSKFVGDVLVLPITGFSPGRGQYGNMGSKPVTDPSARLLHHATGSWRKTSILVEYGKFCRTFFGRCRDWSKVPHNWLI</sequence>
<dbReference type="GO" id="GO:0000009">
    <property type="term" value="F:alpha-1,6-mannosyltransferase activity"/>
    <property type="evidence" value="ECO:0007669"/>
    <property type="project" value="InterPro"/>
</dbReference>
<proteinExistence type="inferred from homology"/>
<evidence type="ECO:0000256" key="1">
    <source>
        <dbReference type="ARBA" id="ARBA00009003"/>
    </source>
</evidence>
<protein>
    <recommendedName>
        <fullName evidence="4">Glycosyl transferase</fullName>
    </recommendedName>
</protein>
<dbReference type="EMBL" id="JAPZBS010000007">
    <property type="protein sequence ID" value="KAJ5368911.1"/>
    <property type="molecule type" value="Genomic_DNA"/>
</dbReference>
<dbReference type="GeneID" id="81440769"/>
<dbReference type="Proteomes" id="UP001147782">
    <property type="component" value="Unassembled WGS sequence"/>
</dbReference>
<dbReference type="InterPro" id="IPR007577">
    <property type="entry name" value="GlycoTrfase_DXD_sugar-bd_CS"/>
</dbReference>
<dbReference type="InterPro" id="IPR039367">
    <property type="entry name" value="Och1-like"/>
</dbReference>
<gene>
    <name evidence="2" type="ORF">N7496_008671</name>
</gene>
<dbReference type="RefSeq" id="XP_056553653.1">
    <property type="nucleotide sequence ID" value="XM_056701590.1"/>
</dbReference>
<keyword evidence="3" id="KW-1185">Reference proteome</keyword>
<dbReference type="Pfam" id="PF04488">
    <property type="entry name" value="Gly_transf_sug"/>
    <property type="match status" value="1"/>
</dbReference>
<dbReference type="InterPro" id="IPR029044">
    <property type="entry name" value="Nucleotide-diphossugar_trans"/>
</dbReference>
<dbReference type="AlphaFoldDB" id="A0A9W9RYV7"/>
<evidence type="ECO:0000313" key="2">
    <source>
        <dbReference type="EMBL" id="KAJ5368911.1"/>
    </source>
</evidence>
<dbReference type="PANTHER" id="PTHR31834">
    <property type="entry name" value="INITIATION-SPECIFIC ALPHA-1,6-MANNOSYLTRANSFERASE"/>
    <property type="match status" value="1"/>
</dbReference>
<organism evidence="2 3">
    <name type="scientific">Penicillium cataractarum</name>
    <dbReference type="NCBI Taxonomy" id="2100454"/>
    <lineage>
        <taxon>Eukaryota</taxon>
        <taxon>Fungi</taxon>
        <taxon>Dikarya</taxon>
        <taxon>Ascomycota</taxon>
        <taxon>Pezizomycotina</taxon>
        <taxon>Eurotiomycetes</taxon>
        <taxon>Eurotiomycetidae</taxon>
        <taxon>Eurotiales</taxon>
        <taxon>Aspergillaceae</taxon>
        <taxon>Penicillium</taxon>
    </lineage>
</organism>
<dbReference type="Gene3D" id="3.90.550.20">
    <property type="match status" value="1"/>
</dbReference>
<comment type="similarity">
    <text evidence="1">Belongs to the glycosyltransferase 32 family.</text>
</comment>
<feature type="non-terminal residue" evidence="2">
    <location>
        <position position="1"/>
    </location>
</feature>
<dbReference type="SUPFAM" id="SSF53448">
    <property type="entry name" value="Nucleotide-diphospho-sugar transferases"/>
    <property type="match status" value="1"/>
</dbReference>
<dbReference type="GO" id="GO:0000136">
    <property type="term" value="C:mannan polymerase complex"/>
    <property type="evidence" value="ECO:0007669"/>
    <property type="project" value="TreeGrafter"/>
</dbReference>
<name>A0A9W9RYV7_9EURO</name>
<dbReference type="OrthoDB" id="1577640at2759"/>
<evidence type="ECO:0000313" key="3">
    <source>
        <dbReference type="Proteomes" id="UP001147782"/>
    </source>
</evidence>
<reference evidence="2" key="2">
    <citation type="journal article" date="2023" name="IMA Fungus">
        <title>Comparative genomic study of the Penicillium genus elucidates a diverse pangenome and 15 lateral gene transfer events.</title>
        <authorList>
            <person name="Petersen C."/>
            <person name="Sorensen T."/>
            <person name="Nielsen M.R."/>
            <person name="Sondergaard T.E."/>
            <person name="Sorensen J.L."/>
            <person name="Fitzpatrick D.A."/>
            <person name="Frisvad J.C."/>
            <person name="Nielsen K.L."/>
        </authorList>
    </citation>
    <scope>NUCLEOTIDE SEQUENCE</scope>
    <source>
        <strain evidence="2">IBT 29864</strain>
    </source>
</reference>
<dbReference type="GO" id="GO:0006487">
    <property type="term" value="P:protein N-linked glycosylation"/>
    <property type="evidence" value="ECO:0007669"/>
    <property type="project" value="TreeGrafter"/>
</dbReference>
<evidence type="ECO:0008006" key="4">
    <source>
        <dbReference type="Google" id="ProtNLM"/>
    </source>
</evidence>
<comment type="caution">
    <text evidence="2">The sequence shown here is derived from an EMBL/GenBank/DDBJ whole genome shotgun (WGS) entry which is preliminary data.</text>
</comment>
<accession>A0A9W9RYV7</accession>
<dbReference type="PANTHER" id="PTHR31834:SF10">
    <property type="entry name" value="TRANSFERASE, PUTATIVE (AFU_ORTHOLOGUE AFUA_8G02040)-RELATED"/>
    <property type="match status" value="1"/>
</dbReference>